<accession>A0A1Y2K348</accession>
<evidence type="ECO:0000259" key="8">
    <source>
        <dbReference type="Pfam" id="PF02441"/>
    </source>
</evidence>
<evidence type="ECO:0000256" key="1">
    <source>
        <dbReference type="ARBA" id="ARBA00022602"/>
    </source>
</evidence>
<dbReference type="HAMAP" id="MF_01984">
    <property type="entry name" value="ubiX_pad"/>
    <property type="match status" value="1"/>
</dbReference>
<dbReference type="NCBIfam" id="NF004685">
    <property type="entry name" value="PRK06029.1"/>
    <property type="match status" value="1"/>
</dbReference>
<sequence>MCKDGIMLSRRAERNLPPITVAMTGASGSVYGLRLVECLLEAGRRVDLTFTLAAESVLEQECGLEWREEDPELRRTIEEYFSDDDNLRHYSRMDWMAPMASGSSVKRPMVVCPCSMGTLAAIAHGLADNLIERAADVAIKEQRPLIVVPRETPLSQIHLENMLKLAQMGVTILPAMPGFYNKPAQVEEMVDFVVARILDRLGVEHQLVDRWGE</sequence>
<dbReference type="GO" id="GO:0016831">
    <property type="term" value="F:carboxy-lyase activity"/>
    <property type="evidence" value="ECO:0007669"/>
    <property type="project" value="TreeGrafter"/>
</dbReference>
<dbReference type="PANTHER" id="PTHR43374:SF1">
    <property type="entry name" value="FLAVIN PRENYLTRANSFERASE PAD1, MITOCHONDRIAL"/>
    <property type="match status" value="1"/>
</dbReference>
<dbReference type="Pfam" id="PF02441">
    <property type="entry name" value="Flavoprotein"/>
    <property type="match status" value="1"/>
</dbReference>
<evidence type="ECO:0000256" key="2">
    <source>
        <dbReference type="ARBA" id="ARBA00022630"/>
    </source>
</evidence>
<feature type="binding site" evidence="7">
    <location>
        <position position="196"/>
    </location>
    <ligand>
        <name>dimethylallyl phosphate</name>
        <dbReference type="ChEBI" id="CHEBI:88052"/>
    </ligand>
</feature>
<keyword evidence="9" id="KW-0456">Lyase</keyword>
<evidence type="ECO:0000256" key="5">
    <source>
        <dbReference type="ARBA" id="ARBA00050612"/>
    </source>
</evidence>
<dbReference type="InterPro" id="IPR003382">
    <property type="entry name" value="Flavoprotein"/>
</dbReference>
<feature type="binding site" evidence="7">
    <location>
        <position position="150"/>
    </location>
    <ligand>
        <name>FMN</name>
        <dbReference type="ChEBI" id="CHEBI:58210"/>
    </ligand>
</feature>
<dbReference type="InterPro" id="IPR036551">
    <property type="entry name" value="Flavin_trans-like"/>
</dbReference>
<dbReference type="AlphaFoldDB" id="A0A1Y2K348"/>
<evidence type="ECO:0000256" key="6">
    <source>
        <dbReference type="ARBA" id="ARBA00060793"/>
    </source>
</evidence>
<evidence type="ECO:0000256" key="7">
    <source>
        <dbReference type="HAMAP-Rule" id="MF_01984"/>
    </source>
</evidence>
<keyword evidence="2 7" id="KW-0285">Flavoprotein</keyword>
<comment type="similarity">
    <text evidence="6 7">Belongs to the UbiX/PAD1 family.</text>
</comment>
<dbReference type="Proteomes" id="UP000194003">
    <property type="component" value="Unassembled WGS sequence"/>
</dbReference>
<feature type="binding site" evidence="7">
    <location>
        <begin position="25"/>
        <end position="27"/>
    </location>
    <ligand>
        <name>FMN</name>
        <dbReference type="ChEBI" id="CHEBI:58210"/>
    </ligand>
</feature>
<feature type="binding site" evidence="7">
    <location>
        <begin position="115"/>
        <end position="118"/>
    </location>
    <ligand>
        <name>FMN</name>
        <dbReference type="ChEBI" id="CHEBI:58210"/>
    </ligand>
</feature>
<comment type="caution">
    <text evidence="9">The sequence shown here is derived from an EMBL/GenBank/DDBJ whole genome shotgun (WGS) entry which is preliminary data.</text>
</comment>
<keyword evidence="10" id="KW-1185">Reference proteome</keyword>
<comment type="caution">
    <text evidence="7">Lacks conserved residue(s) required for the propagation of feature annotation.</text>
</comment>
<dbReference type="Gene3D" id="3.40.50.1950">
    <property type="entry name" value="Flavin prenyltransferase-like"/>
    <property type="match status" value="1"/>
</dbReference>
<dbReference type="EMBL" id="LVJN01000020">
    <property type="protein sequence ID" value="OSM02423.1"/>
    <property type="molecule type" value="Genomic_DNA"/>
</dbReference>
<feature type="binding site" evidence="7">
    <location>
        <position position="180"/>
    </location>
    <ligand>
        <name>dimethylallyl phosphate</name>
        <dbReference type="ChEBI" id="CHEBI:88052"/>
    </ligand>
</feature>
<organism evidence="9 10">
    <name type="scientific">Magnetofaba australis IT-1</name>
    <dbReference type="NCBI Taxonomy" id="1434232"/>
    <lineage>
        <taxon>Bacteria</taxon>
        <taxon>Pseudomonadati</taxon>
        <taxon>Pseudomonadota</taxon>
        <taxon>Magnetococcia</taxon>
        <taxon>Magnetococcales</taxon>
        <taxon>Magnetococcaceae</taxon>
        <taxon>Magnetofaba</taxon>
    </lineage>
</organism>
<dbReference type="PANTHER" id="PTHR43374">
    <property type="entry name" value="FLAVIN PRENYLTRANSFERASE"/>
    <property type="match status" value="1"/>
</dbReference>
<evidence type="ECO:0000256" key="3">
    <source>
        <dbReference type="ARBA" id="ARBA00022643"/>
    </source>
</evidence>
<evidence type="ECO:0000256" key="4">
    <source>
        <dbReference type="ARBA" id="ARBA00022679"/>
    </source>
</evidence>
<dbReference type="EC" id="2.5.1.129" evidence="7"/>
<dbReference type="SUPFAM" id="SSF52507">
    <property type="entry name" value="Homo-oligomeric flavin-containing Cys decarboxylases, HFCD"/>
    <property type="match status" value="1"/>
</dbReference>
<dbReference type="NCBIfam" id="TIGR00421">
    <property type="entry name" value="ubiX_pad"/>
    <property type="match status" value="1"/>
</dbReference>
<dbReference type="InterPro" id="IPR004507">
    <property type="entry name" value="UbiX-like"/>
</dbReference>
<feature type="binding site" evidence="7">
    <location>
        <position position="51"/>
    </location>
    <ligand>
        <name>FMN</name>
        <dbReference type="ChEBI" id="CHEBI:58210"/>
    </ligand>
</feature>
<evidence type="ECO:0000313" key="9">
    <source>
        <dbReference type="EMBL" id="OSM02423.1"/>
    </source>
</evidence>
<keyword evidence="1 7" id="KW-0637">Prenyltransferase</keyword>
<reference evidence="9 10" key="1">
    <citation type="journal article" date="2016" name="BMC Genomics">
        <title>Combined genomic and structural analyses of a cultured magnetotactic bacterium reveals its niche adaptation to a dynamic environment.</title>
        <authorList>
            <person name="Araujo A.C."/>
            <person name="Morillo V."/>
            <person name="Cypriano J."/>
            <person name="Teixeira L.C."/>
            <person name="Leao P."/>
            <person name="Lyra S."/>
            <person name="Almeida L.G."/>
            <person name="Bazylinski D.A."/>
            <person name="Vasconcellos A.T."/>
            <person name="Abreu F."/>
            <person name="Lins U."/>
        </authorList>
    </citation>
    <scope>NUCLEOTIDE SEQUENCE [LARGE SCALE GENOMIC DNA]</scope>
    <source>
        <strain evidence="9 10">IT-1</strain>
    </source>
</reference>
<proteinExistence type="inferred from homology"/>
<keyword evidence="3 7" id="KW-0288">FMN</keyword>
<gene>
    <name evidence="7" type="primary">ubiX</name>
    <name evidence="9" type="ORF">MAIT1_02566</name>
</gene>
<evidence type="ECO:0000313" key="10">
    <source>
        <dbReference type="Proteomes" id="UP000194003"/>
    </source>
</evidence>
<protein>
    <recommendedName>
        <fullName evidence="7">Flavin prenyltransferase UbiX</fullName>
        <ecNumber evidence="7">2.5.1.129</ecNumber>
    </recommendedName>
</protein>
<name>A0A1Y2K348_9PROT</name>
<dbReference type="FunFam" id="3.40.50.1950:FF:000001">
    <property type="entry name" value="Flavin prenyltransferase UbiX"/>
    <property type="match status" value="1"/>
</dbReference>
<feature type="domain" description="Flavoprotein" evidence="8">
    <location>
        <begin position="19"/>
        <end position="201"/>
    </location>
</feature>
<comment type="catalytic activity">
    <reaction evidence="5 7">
        <text>dimethylallyl phosphate + FMNH2 = prenylated FMNH2 + phosphate</text>
        <dbReference type="Rhea" id="RHEA:37743"/>
        <dbReference type="ChEBI" id="CHEBI:43474"/>
        <dbReference type="ChEBI" id="CHEBI:57618"/>
        <dbReference type="ChEBI" id="CHEBI:87467"/>
        <dbReference type="ChEBI" id="CHEBI:88052"/>
        <dbReference type="EC" id="2.5.1.129"/>
    </reaction>
</comment>
<dbReference type="GO" id="GO:0106141">
    <property type="term" value="F:flavin prenyltransferase activity"/>
    <property type="evidence" value="ECO:0007669"/>
    <property type="project" value="UniProtKB-EC"/>
</dbReference>
<comment type="function">
    <text evidence="7">Flavin prenyltransferase that catalyzes the synthesis of the prenylated FMN cofactor (prenyl-FMN) for 4-hydroxy-3-polyprenylbenzoic acid decarboxylase UbiD. The prenyltransferase is metal-independent and links a dimethylallyl moiety from dimethylallyl monophosphate (DMAP) to the flavin N5 and C6 atoms of FMN.</text>
</comment>
<dbReference type="STRING" id="1434232.MAIT1_02566"/>
<keyword evidence="4 7" id="KW-0808">Transferase</keyword>